<sequence length="161" mass="17514">MAKNNTLIAAALLLLVAASLAAALLYSAGPRDVDGLVGALPRATLPFSPMDVLPLLPRTAAMAALRALRGVSDIFPVFVGAASDRPGAVGSRLEWKGACFYENEAWLVLHNDSGSKYGGGTLHIKSMHIRLCCRKRRTRTPDHSYFRFRTFFRVQLMSAPE</sequence>
<dbReference type="Proteomes" id="UP000026960">
    <property type="component" value="Chromosome 1"/>
</dbReference>
<protein>
    <submittedName>
        <fullName evidence="2">Uncharacterized protein</fullName>
    </submittedName>
</protein>
<keyword evidence="1" id="KW-0732">Signal</keyword>
<dbReference type="PANTHER" id="PTHR31354:SF2">
    <property type="entry name" value="OS01G0793500 PROTEIN"/>
    <property type="match status" value="1"/>
</dbReference>
<evidence type="ECO:0000313" key="3">
    <source>
        <dbReference type="Proteomes" id="UP000026960"/>
    </source>
</evidence>
<reference evidence="2" key="1">
    <citation type="journal article" date="2009" name="Rice">
        <title>De Novo Next Generation Sequencing of Plant Genomes.</title>
        <authorList>
            <person name="Rounsley S."/>
            <person name="Marri P.R."/>
            <person name="Yu Y."/>
            <person name="He R."/>
            <person name="Sisneros N."/>
            <person name="Goicoechea J.L."/>
            <person name="Lee S.J."/>
            <person name="Angelova A."/>
            <person name="Kudrna D."/>
            <person name="Luo M."/>
            <person name="Affourtit J."/>
            <person name="Desany B."/>
            <person name="Knight J."/>
            <person name="Niazi F."/>
            <person name="Egholm M."/>
            <person name="Wing R.A."/>
        </authorList>
    </citation>
    <scope>NUCLEOTIDE SEQUENCE [LARGE SCALE GENOMIC DNA]</scope>
    <source>
        <strain evidence="2">cv. IRGC 105608</strain>
    </source>
</reference>
<proteinExistence type="predicted"/>
<dbReference type="Gramene" id="OBART01G33680.4">
    <property type="protein sequence ID" value="OBART01G33680.4"/>
    <property type="gene ID" value="OBART01G33680"/>
</dbReference>
<dbReference type="PANTHER" id="PTHR31354">
    <property type="entry name" value="OS01G0793500 PROTEIN"/>
    <property type="match status" value="1"/>
</dbReference>
<keyword evidence="3" id="KW-1185">Reference proteome</keyword>
<feature type="chain" id="PRO_5002261105" evidence="1">
    <location>
        <begin position="22"/>
        <end position="161"/>
    </location>
</feature>
<evidence type="ECO:0000313" key="2">
    <source>
        <dbReference type="EnsemblPlants" id="OBART01G33680.4"/>
    </source>
</evidence>
<name>A0A0D3EUZ0_9ORYZ</name>
<feature type="signal peptide" evidence="1">
    <location>
        <begin position="1"/>
        <end position="21"/>
    </location>
</feature>
<evidence type="ECO:0000256" key="1">
    <source>
        <dbReference type="SAM" id="SignalP"/>
    </source>
</evidence>
<organism evidence="2">
    <name type="scientific">Oryza barthii</name>
    <dbReference type="NCBI Taxonomy" id="65489"/>
    <lineage>
        <taxon>Eukaryota</taxon>
        <taxon>Viridiplantae</taxon>
        <taxon>Streptophyta</taxon>
        <taxon>Embryophyta</taxon>
        <taxon>Tracheophyta</taxon>
        <taxon>Spermatophyta</taxon>
        <taxon>Magnoliopsida</taxon>
        <taxon>Liliopsida</taxon>
        <taxon>Poales</taxon>
        <taxon>Poaceae</taxon>
        <taxon>BOP clade</taxon>
        <taxon>Oryzoideae</taxon>
        <taxon>Oryzeae</taxon>
        <taxon>Oryzinae</taxon>
        <taxon>Oryza</taxon>
    </lineage>
</organism>
<dbReference type="HOGENOM" id="CLU_134039_0_0_1"/>
<reference evidence="2" key="2">
    <citation type="submission" date="2015-03" db="UniProtKB">
        <authorList>
            <consortium name="EnsemblPlants"/>
        </authorList>
    </citation>
    <scope>IDENTIFICATION</scope>
</reference>
<dbReference type="EnsemblPlants" id="OBART01G33680.4">
    <property type="protein sequence ID" value="OBART01G33680.4"/>
    <property type="gene ID" value="OBART01G33680"/>
</dbReference>
<dbReference type="AlphaFoldDB" id="A0A0D3EUZ0"/>
<accession>A0A0D3EUZ0</accession>